<protein>
    <submittedName>
        <fullName evidence="5">CBASS cGAMP-activated phospholipase</fullName>
    </submittedName>
</protein>
<keyword evidence="6" id="KW-1185">Reference proteome</keyword>
<gene>
    <name evidence="5" type="ORF">RM532_07720</name>
</gene>
<feature type="short sequence motif" description="DGA/G" evidence="3">
    <location>
        <begin position="210"/>
        <end position="212"/>
    </location>
</feature>
<evidence type="ECO:0000313" key="6">
    <source>
        <dbReference type="Proteomes" id="UP001251857"/>
    </source>
</evidence>
<dbReference type="CDD" id="cd07199">
    <property type="entry name" value="Pat17_PNPLA8_PNPLA9_like"/>
    <property type="match status" value="1"/>
</dbReference>
<evidence type="ECO:0000256" key="1">
    <source>
        <dbReference type="ARBA" id="ARBA00010240"/>
    </source>
</evidence>
<dbReference type="Proteomes" id="UP001251857">
    <property type="component" value="Unassembled WGS sequence"/>
</dbReference>
<dbReference type="InterPro" id="IPR016035">
    <property type="entry name" value="Acyl_Trfase/lysoPLipase"/>
</dbReference>
<dbReference type="Gene3D" id="3.40.1090.10">
    <property type="entry name" value="Cytosolic phospholipase A2 catalytic domain"/>
    <property type="match status" value="1"/>
</dbReference>
<feature type="active site" description="Proton acceptor" evidence="3">
    <location>
        <position position="210"/>
    </location>
</feature>
<evidence type="ECO:0000256" key="2">
    <source>
        <dbReference type="ARBA" id="ARBA00023098"/>
    </source>
</evidence>
<feature type="short sequence motif" description="GXSXG" evidence="3">
    <location>
        <begin position="75"/>
        <end position="79"/>
    </location>
</feature>
<accession>A0ABU3BZW0</accession>
<organism evidence="5 6">
    <name type="scientific">Spectribacter hydrogenoxidans</name>
    <dbReference type="NCBI Taxonomy" id="3075608"/>
    <lineage>
        <taxon>Bacteria</taxon>
        <taxon>Pseudomonadati</taxon>
        <taxon>Pseudomonadota</taxon>
        <taxon>Gammaproteobacteria</taxon>
        <taxon>Salinisphaerales</taxon>
        <taxon>Salinisphaeraceae</taxon>
        <taxon>Spectribacter</taxon>
    </lineage>
</organism>
<dbReference type="NCBIfam" id="NF041079">
    <property type="entry name" value="CBASS_lipase"/>
    <property type="match status" value="1"/>
</dbReference>
<proteinExistence type="inferred from homology"/>
<dbReference type="PANTHER" id="PTHR32176">
    <property type="entry name" value="XYLOSE ISOMERASE"/>
    <property type="match status" value="1"/>
</dbReference>
<evidence type="ECO:0000313" key="5">
    <source>
        <dbReference type="EMBL" id="MDT0634845.1"/>
    </source>
</evidence>
<dbReference type="SUPFAM" id="SSF52151">
    <property type="entry name" value="FabD/lysophospholipase-like"/>
    <property type="match status" value="1"/>
</dbReference>
<dbReference type="PROSITE" id="PS51635">
    <property type="entry name" value="PNPLA"/>
    <property type="match status" value="1"/>
</dbReference>
<comment type="caution">
    <text evidence="5">The sequence shown here is derived from an EMBL/GenBank/DDBJ whole genome shotgun (WGS) entry which is preliminary data.</text>
</comment>
<feature type="domain" description="PNPLA" evidence="4">
    <location>
        <begin position="37"/>
        <end position="223"/>
    </location>
</feature>
<feature type="active site" description="Nucleophile" evidence="3">
    <location>
        <position position="77"/>
    </location>
</feature>
<dbReference type="RefSeq" id="WP_311652664.1">
    <property type="nucleotide sequence ID" value="NZ_JAVRIB010000006.1"/>
</dbReference>
<sequence length="346" mass="38081">MIDSSQDRRNVLRRSAGTIWHQRVQQPWPEDRPFRILSIDGGGIRGIYPAKFLAEIERRHQAEGSIGRYFDLITGTSTGGIIALGLGYGLSAGDISQLYLDEGDKIFPVDSFPVRVLRSAKQWVRSAYGSGPLNEQLENIFGGALLGDTKTRLCIPAFEGVHAEPWVYKTPHHPDYENDQHELLVNVALATSAAPTFLPALQNNGYTMVDGGLLANNPIMVGAIDALACYQLSRRQVQVLSIGCGGSGFRVSHKMRRGGLWQWKKAISASIDAVSHNILGQARLLLGADNILRVDLPDSIKPIGLSDFQRARNELPQIAEMKAVDLFPEVAERFLVSPTNYKPITI</sequence>
<evidence type="ECO:0000256" key="3">
    <source>
        <dbReference type="PROSITE-ProRule" id="PRU01161"/>
    </source>
</evidence>
<comment type="similarity">
    <text evidence="1">Belongs to the patatin family.</text>
</comment>
<dbReference type="EMBL" id="JAVRIB010000006">
    <property type="protein sequence ID" value="MDT0634845.1"/>
    <property type="molecule type" value="Genomic_DNA"/>
</dbReference>
<dbReference type="Pfam" id="PF01734">
    <property type="entry name" value="Patatin"/>
    <property type="match status" value="1"/>
</dbReference>
<name>A0ABU3BZW0_9GAMM</name>
<dbReference type="PANTHER" id="PTHR32176:SF92">
    <property type="entry name" value="XYLOSE ISOMERASE"/>
    <property type="match status" value="1"/>
</dbReference>
<keyword evidence="3" id="KW-0442">Lipid degradation</keyword>
<keyword evidence="2 3" id="KW-0443">Lipid metabolism</keyword>
<feature type="short sequence motif" description="GXGXXG" evidence="3">
    <location>
        <begin position="41"/>
        <end position="46"/>
    </location>
</feature>
<keyword evidence="3" id="KW-0378">Hydrolase</keyword>
<dbReference type="InterPro" id="IPR002641">
    <property type="entry name" value="PNPLA_dom"/>
</dbReference>
<reference evidence="5 6" key="1">
    <citation type="submission" date="2023-09" db="EMBL/GenBank/DDBJ databases">
        <authorList>
            <person name="Rey-Velasco X."/>
        </authorList>
    </citation>
    <scope>NUCLEOTIDE SEQUENCE [LARGE SCALE GENOMIC DNA]</scope>
    <source>
        <strain evidence="5 6">W335</strain>
    </source>
</reference>
<evidence type="ECO:0000259" key="4">
    <source>
        <dbReference type="PROSITE" id="PS51635"/>
    </source>
</evidence>